<dbReference type="Gene3D" id="2.40.50.100">
    <property type="match status" value="1"/>
</dbReference>
<dbReference type="SMART" id="SM00382">
    <property type="entry name" value="AAA"/>
    <property type="match status" value="1"/>
</dbReference>
<dbReference type="InterPro" id="IPR003439">
    <property type="entry name" value="ABC_transporter-like_ATP-bd"/>
</dbReference>
<dbReference type="PROSITE" id="PS50893">
    <property type="entry name" value="ABC_TRANSPORTER_2"/>
    <property type="match status" value="1"/>
</dbReference>
<dbReference type="PROSITE" id="PS00211">
    <property type="entry name" value="ABC_TRANSPORTER_1"/>
    <property type="match status" value="1"/>
</dbReference>
<comment type="caution">
    <text evidence="5">The sequence shown here is derived from an EMBL/GenBank/DDBJ whole genome shotgun (WGS) entry which is preliminary data.</text>
</comment>
<dbReference type="PANTHER" id="PTHR42781:SF4">
    <property type="entry name" value="SPERMIDINE_PUTRESCINE IMPORT ATP-BINDING PROTEIN POTA"/>
    <property type="match status" value="1"/>
</dbReference>
<dbReference type="InterPro" id="IPR050093">
    <property type="entry name" value="ABC_SmlMolc_Importer"/>
</dbReference>
<name>A0ABU0VTQ9_9RHOB</name>
<proteinExistence type="predicted"/>
<evidence type="ECO:0000256" key="3">
    <source>
        <dbReference type="ARBA" id="ARBA00022840"/>
    </source>
</evidence>
<evidence type="ECO:0000313" key="6">
    <source>
        <dbReference type="Proteomes" id="UP001239680"/>
    </source>
</evidence>
<dbReference type="Gene3D" id="3.40.50.300">
    <property type="entry name" value="P-loop containing nucleotide triphosphate hydrolases"/>
    <property type="match status" value="1"/>
</dbReference>
<dbReference type="Pfam" id="PF00005">
    <property type="entry name" value="ABC_tran"/>
    <property type="match status" value="1"/>
</dbReference>
<dbReference type="InterPro" id="IPR013611">
    <property type="entry name" value="Transp-assoc_OB_typ2"/>
</dbReference>
<keyword evidence="3 5" id="KW-0067">ATP-binding</keyword>
<protein>
    <submittedName>
        <fullName evidence="5">ABC transporter ATP-binding protein</fullName>
    </submittedName>
</protein>
<evidence type="ECO:0000313" key="5">
    <source>
        <dbReference type="EMBL" id="MDQ2065117.1"/>
    </source>
</evidence>
<dbReference type="InterPro" id="IPR003593">
    <property type="entry name" value="AAA+_ATPase"/>
</dbReference>
<dbReference type="InterPro" id="IPR008995">
    <property type="entry name" value="Mo/tungstate-bd_C_term_dom"/>
</dbReference>
<keyword evidence="2" id="KW-0547">Nucleotide-binding</keyword>
<organism evidence="5 6">
    <name type="scientific">Pseudogemmobacter lacusdianii</name>
    <dbReference type="NCBI Taxonomy" id="3069608"/>
    <lineage>
        <taxon>Bacteria</taxon>
        <taxon>Pseudomonadati</taxon>
        <taxon>Pseudomonadota</taxon>
        <taxon>Alphaproteobacteria</taxon>
        <taxon>Rhodobacterales</taxon>
        <taxon>Paracoccaceae</taxon>
        <taxon>Pseudogemmobacter</taxon>
    </lineage>
</organism>
<keyword evidence="6" id="KW-1185">Reference proteome</keyword>
<dbReference type="InterPro" id="IPR027417">
    <property type="entry name" value="P-loop_NTPase"/>
</dbReference>
<keyword evidence="1" id="KW-0813">Transport</keyword>
<gene>
    <name evidence="5" type="ORF">Q9295_01925</name>
</gene>
<feature type="domain" description="ABC transporter" evidence="4">
    <location>
        <begin position="5"/>
        <end position="235"/>
    </location>
</feature>
<dbReference type="InterPro" id="IPR017871">
    <property type="entry name" value="ABC_transporter-like_CS"/>
</dbReference>
<evidence type="ECO:0000256" key="1">
    <source>
        <dbReference type="ARBA" id="ARBA00022448"/>
    </source>
</evidence>
<dbReference type="Proteomes" id="UP001239680">
    <property type="component" value="Unassembled WGS sequence"/>
</dbReference>
<dbReference type="RefSeq" id="WP_306678812.1">
    <property type="nucleotide sequence ID" value="NZ_JAVDBT010000002.1"/>
</dbReference>
<dbReference type="SUPFAM" id="SSF52540">
    <property type="entry name" value="P-loop containing nucleoside triphosphate hydrolases"/>
    <property type="match status" value="1"/>
</dbReference>
<dbReference type="SUPFAM" id="SSF50331">
    <property type="entry name" value="MOP-like"/>
    <property type="match status" value="1"/>
</dbReference>
<reference evidence="5 6" key="1">
    <citation type="submission" date="2023-08" db="EMBL/GenBank/DDBJ databases">
        <title>Characterization of two Paracoccaceae strains isolated from Phycosphere and proposal of Xinfangfangia lacusdiani sp. nov.</title>
        <authorList>
            <person name="Deng Y."/>
            <person name="Zhang Y.Q."/>
        </authorList>
    </citation>
    <scope>NUCLEOTIDE SEQUENCE [LARGE SCALE GENOMIC DNA]</scope>
    <source>
        <strain evidence="5 6">CPCC 101601</strain>
    </source>
</reference>
<dbReference type="Pfam" id="PF08402">
    <property type="entry name" value="TOBE_2"/>
    <property type="match status" value="1"/>
</dbReference>
<dbReference type="EMBL" id="JAVDBT010000002">
    <property type="protein sequence ID" value="MDQ2065117.1"/>
    <property type="molecule type" value="Genomic_DNA"/>
</dbReference>
<evidence type="ECO:0000256" key="2">
    <source>
        <dbReference type="ARBA" id="ARBA00022741"/>
    </source>
</evidence>
<sequence>MTDICVLRDITARYGDVTVIDRLNLAIPEGAFVTLLGPSGCGKSTTLRMIGGFETPAAGQVLLAGKDVTHVAPNHRDTNLVFQDYALFPHMTVAENIAFGLKRKGAPRDVIRQRVDELMQLVRLPDMAQRLPAMLSGGQRQRVALARALARDPALLLLDEPLGALDAKLREEMQHELKSLQRATGKAFVFVTHDQEEALTMSDVVVVMNKGRIEQQGAPVELYRDPQSRFVASFIGKSNFFEGRLQEASAGIGRVEVAGGTLSARLGSAPLKAGDAVVVAVRPEKVALATERPQGNAIEARLQSLSYKGAKSTALFADAFGRRIEMDFNPEERRIEAGDSSVWLGWQDADGIVLAA</sequence>
<evidence type="ECO:0000259" key="4">
    <source>
        <dbReference type="PROSITE" id="PS50893"/>
    </source>
</evidence>
<dbReference type="GO" id="GO:0005524">
    <property type="term" value="F:ATP binding"/>
    <property type="evidence" value="ECO:0007669"/>
    <property type="project" value="UniProtKB-KW"/>
</dbReference>
<dbReference type="PANTHER" id="PTHR42781">
    <property type="entry name" value="SPERMIDINE/PUTRESCINE IMPORT ATP-BINDING PROTEIN POTA"/>
    <property type="match status" value="1"/>
</dbReference>
<accession>A0ABU0VTQ9</accession>